<name>B9WIV7_CANDC</name>
<evidence type="ECO:0000259" key="11">
    <source>
        <dbReference type="Pfam" id="PF08492"/>
    </source>
</evidence>
<feature type="compositionally biased region" description="Low complexity" evidence="10">
    <location>
        <begin position="696"/>
        <end position="705"/>
    </location>
</feature>
<dbReference type="InterPro" id="IPR031545">
    <property type="entry name" value="SRP72_TPR-like"/>
</dbReference>
<dbReference type="PANTHER" id="PTHR14094">
    <property type="entry name" value="SIGNAL RECOGNITION PARTICLE 72"/>
    <property type="match status" value="1"/>
</dbReference>
<evidence type="ECO:0000256" key="4">
    <source>
        <dbReference type="ARBA" id="ARBA00018350"/>
    </source>
</evidence>
<evidence type="ECO:0000256" key="10">
    <source>
        <dbReference type="SAM" id="MobiDB-lite"/>
    </source>
</evidence>
<evidence type="ECO:0000256" key="3">
    <source>
        <dbReference type="ARBA" id="ARBA00007676"/>
    </source>
</evidence>
<dbReference type="PIRSF" id="PIRSF038922">
    <property type="entry name" value="SRP72"/>
    <property type="match status" value="1"/>
</dbReference>
<dbReference type="Gene3D" id="1.25.40.10">
    <property type="entry name" value="Tetratricopeptide repeat domain"/>
    <property type="match status" value="1"/>
</dbReference>
<keyword evidence="8" id="KW-0687">Ribonucleoprotein</keyword>
<keyword evidence="7" id="KW-0733">Signal recognition particle</keyword>
<dbReference type="VEuPathDB" id="FungiDB:CD36_62700"/>
<reference evidence="13 14" key="1">
    <citation type="journal article" date="2009" name="Genome Res.">
        <title>Comparative genomics of the fungal pathogens Candida dubliniensis and Candida albicans.</title>
        <authorList>
            <person name="Jackson A.P."/>
            <person name="Gamble J.A."/>
            <person name="Yeomans T."/>
            <person name="Moran G.P."/>
            <person name="Saunders D."/>
            <person name="Harris D."/>
            <person name="Aslett M."/>
            <person name="Barrell J.F."/>
            <person name="Butler G."/>
            <person name="Citiulo F."/>
            <person name="Coleman D.C."/>
            <person name="de Groot P.W.J."/>
            <person name="Goodwin T.J."/>
            <person name="Quail M.A."/>
            <person name="McQuillan J."/>
            <person name="Munro C.A."/>
            <person name="Pain A."/>
            <person name="Poulter R.T."/>
            <person name="Rajandream M.A."/>
            <person name="Renauld H."/>
            <person name="Spiering M.J."/>
            <person name="Tivey A."/>
            <person name="Gow N.A.R."/>
            <person name="Barrell B."/>
            <person name="Sullivan D.J."/>
            <person name="Berriman M."/>
        </authorList>
    </citation>
    <scope>NUCLEOTIDE SEQUENCE [LARGE SCALE GENOMIC DNA]</scope>
    <source>
        <strain evidence="14">CD36 / ATCC MYA-646 / CBS 7987 / NCPF 3949 / NRRL Y-17841</strain>
    </source>
</reference>
<dbReference type="KEGG" id="cdu:CD36_62700"/>
<feature type="compositionally biased region" description="Basic residues" evidence="10">
    <location>
        <begin position="707"/>
        <end position="716"/>
    </location>
</feature>
<dbReference type="CGD" id="CAL0000159453">
    <property type="gene designation" value="Cd36_62700"/>
</dbReference>
<feature type="region of interest" description="Disordered" evidence="10">
    <location>
        <begin position="678"/>
        <end position="716"/>
    </location>
</feature>
<dbReference type="eggNOG" id="KOG2376">
    <property type="taxonomic scope" value="Eukaryota"/>
</dbReference>
<accession>B9WIV7</accession>
<feature type="region of interest" description="Disordered" evidence="10">
    <location>
        <begin position="632"/>
        <end position="652"/>
    </location>
</feature>
<dbReference type="HOGENOM" id="CLU_013808_4_0_1"/>
<dbReference type="InterPro" id="IPR011990">
    <property type="entry name" value="TPR-like_helical_dom_sf"/>
</dbReference>
<evidence type="ECO:0000313" key="14">
    <source>
        <dbReference type="Proteomes" id="UP000002605"/>
    </source>
</evidence>
<dbReference type="AlphaFoldDB" id="B9WIV7"/>
<comment type="similarity">
    <text evidence="3">Belongs to the SRP72 family.</text>
</comment>
<keyword evidence="14" id="KW-1185">Reference proteome</keyword>
<dbReference type="SUPFAM" id="SSF48452">
    <property type="entry name" value="TPR-like"/>
    <property type="match status" value="1"/>
</dbReference>
<dbReference type="PANTHER" id="PTHR14094:SF9">
    <property type="entry name" value="SIGNAL RECOGNITION PARTICLE SUBUNIT SRP72"/>
    <property type="match status" value="1"/>
</dbReference>
<dbReference type="RefSeq" id="XP_002421019.1">
    <property type="nucleotide sequence ID" value="XM_002420974.1"/>
</dbReference>
<keyword evidence="5" id="KW-0963">Cytoplasm</keyword>
<evidence type="ECO:0000256" key="1">
    <source>
        <dbReference type="ARBA" id="ARBA00004240"/>
    </source>
</evidence>
<dbReference type="GO" id="GO:0006614">
    <property type="term" value="P:SRP-dependent cotranslational protein targeting to membrane"/>
    <property type="evidence" value="ECO:0007669"/>
    <property type="project" value="InterPro"/>
</dbReference>
<dbReference type="GO" id="GO:0005786">
    <property type="term" value="C:signal recognition particle, endoplasmic reticulum targeting"/>
    <property type="evidence" value="ECO:0007669"/>
    <property type="project" value="UniProtKB-KW"/>
</dbReference>
<evidence type="ECO:0000256" key="5">
    <source>
        <dbReference type="ARBA" id="ARBA00022490"/>
    </source>
</evidence>
<dbReference type="Proteomes" id="UP000002605">
    <property type="component" value="Chromosome 6"/>
</dbReference>
<dbReference type="InterPro" id="IPR026270">
    <property type="entry name" value="SRP72"/>
</dbReference>
<protein>
    <recommendedName>
        <fullName evidence="4">Signal recognition particle subunit SRP72</fullName>
    </recommendedName>
</protein>
<feature type="repeat" description="TPR" evidence="9">
    <location>
        <begin position="193"/>
        <end position="226"/>
    </location>
</feature>
<dbReference type="InterPro" id="IPR013699">
    <property type="entry name" value="Signal_recog_part_SRP72_RNA-bd"/>
</dbReference>
<dbReference type="GO" id="GO:0008312">
    <property type="term" value="F:7S RNA binding"/>
    <property type="evidence" value="ECO:0007669"/>
    <property type="project" value="InterPro"/>
</dbReference>
<evidence type="ECO:0000256" key="2">
    <source>
        <dbReference type="ARBA" id="ARBA00004496"/>
    </source>
</evidence>
<comment type="subcellular location">
    <subcellularLocation>
        <location evidence="2">Cytoplasm</location>
    </subcellularLocation>
    <subcellularLocation>
        <location evidence="1">Endoplasmic reticulum</location>
    </subcellularLocation>
</comment>
<dbReference type="Pfam" id="PF17004">
    <property type="entry name" value="SRP_TPR_like"/>
    <property type="match status" value="1"/>
</dbReference>
<dbReference type="GO" id="GO:0005783">
    <property type="term" value="C:endoplasmic reticulum"/>
    <property type="evidence" value="ECO:0007669"/>
    <property type="project" value="UniProtKB-SubCell"/>
</dbReference>
<dbReference type="PROSITE" id="PS50005">
    <property type="entry name" value="TPR"/>
    <property type="match status" value="1"/>
</dbReference>
<dbReference type="OrthoDB" id="5421607at2759"/>
<dbReference type="EMBL" id="FM992693">
    <property type="protein sequence ID" value="CAX41175.1"/>
    <property type="molecule type" value="Genomic_DNA"/>
</dbReference>
<dbReference type="Pfam" id="PF08492">
    <property type="entry name" value="SRP72"/>
    <property type="match status" value="1"/>
</dbReference>
<keyword evidence="6" id="KW-0256">Endoplasmic reticulum</keyword>
<keyword evidence="9" id="KW-0802">TPR repeat</keyword>
<evidence type="ECO:0000256" key="9">
    <source>
        <dbReference type="PROSITE-ProRule" id="PRU00339"/>
    </source>
</evidence>
<dbReference type="GeneID" id="8048568"/>
<proteinExistence type="inferred from homology"/>
<gene>
    <name evidence="12" type="ordered locus">Cd36_62700</name>
    <name evidence="13" type="ORF">CD36_62700</name>
</gene>
<evidence type="ECO:0000313" key="12">
    <source>
        <dbReference type="CGD" id="CAL0000159453"/>
    </source>
</evidence>
<dbReference type="GO" id="GO:0043022">
    <property type="term" value="F:ribosome binding"/>
    <property type="evidence" value="ECO:0007669"/>
    <property type="project" value="TreeGrafter"/>
</dbReference>
<evidence type="ECO:0000313" key="13">
    <source>
        <dbReference type="EMBL" id="CAX41175.1"/>
    </source>
</evidence>
<organism evidence="13 14">
    <name type="scientific">Candida dubliniensis (strain CD36 / ATCC MYA-646 / CBS 7987 / NCPF 3949 / NRRL Y-17841)</name>
    <name type="common">Yeast</name>
    <dbReference type="NCBI Taxonomy" id="573826"/>
    <lineage>
        <taxon>Eukaryota</taxon>
        <taxon>Fungi</taxon>
        <taxon>Dikarya</taxon>
        <taxon>Ascomycota</taxon>
        <taxon>Saccharomycotina</taxon>
        <taxon>Pichiomycetes</taxon>
        <taxon>Debaryomycetaceae</taxon>
        <taxon>Candida/Lodderomyces clade</taxon>
        <taxon>Candida</taxon>
    </lineage>
</organism>
<evidence type="ECO:0000256" key="6">
    <source>
        <dbReference type="ARBA" id="ARBA00022824"/>
    </source>
</evidence>
<dbReference type="InterPro" id="IPR019734">
    <property type="entry name" value="TPR_rpt"/>
</dbReference>
<feature type="domain" description="Signal recognition particle SRP72 subunit RNA-binding" evidence="11">
    <location>
        <begin position="625"/>
        <end position="678"/>
    </location>
</feature>
<feature type="compositionally biased region" description="Basic residues" evidence="10">
    <location>
        <begin position="632"/>
        <end position="646"/>
    </location>
</feature>
<evidence type="ECO:0000256" key="7">
    <source>
        <dbReference type="ARBA" id="ARBA00023135"/>
    </source>
</evidence>
<sequence>MKSLLKTISWKFTSFSFFFFFLLFLQFLARHTLFFFFFRSSYTPTVVSDFFKDRKKKKKNFVFSKNQFSNECISTLYLLVDIMSNSIADAFKKLNVSPEISPSEHEKIFNVSYEYLSKVKKFNDLKASKNCLVALINLDKYYKADQIIKKLPKSLISSLLLEVAYIYYKIGKVEDLVKLYEANENTLPNGADIGLKHVLAQSYYKIGKYEKALELYNELIKNNKYDDELDLVINEKAIVSQLNFQKGGKIESTTTGNDNNYDLLFNEALIKLSILNTTQALALLDKASQVCHTELSGPDLESELLPIKLTTAYVYQLTGESKKSLEILESIDIEKINDLLIKLIVKNNFYSHSTITNINLVDRDLNYQQNLHKLNQKLTVLQYERVLKNSLVLKFASGTLSKSQLNNQFINNFQQTFPGDLLPLSYKVLSELNIDYKDLQDSTKSKSVGRKLVKYISTQHTNNDDLKIVAILILVSVNAQIGLFDQSLPILEQLTHESLTTSKVLPGLIGTLIAIYERTHNNKKLTDLLLKVLEKLLYTPQELFKDINYYNFAKIVAFKALNQGHDKTATQLFEYLFEVNPSDHLINSILSNTNNDLLPLDELTSKKPIDEILSVDIDTLIPTTKSKSIKPIVKKSSKITKKKQKPKFGPNKVLKPIEDLQLDEERWLPLKLRSYYKPTKKEKKKASGGQQGVAESSARTTTSSSNNKKKKKKGKK</sequence>
<evidence type="ECO:0000256" key="8">
    <source>
        <dbReference type="ARBA" id="ARBA00023274"/>
    </source>
</evidence>